<dbReference type="GO" id="GO:0016020">
    <property type="term" value="C:membrane"/>
    <property type="evidence" value="ECO:0007669"/>
    <property type="project" value="UniProtKB-SubCell"/>
</dbReference>
<organism evidence="7 8">
    <name type="scientific">Vitis vinifera</name>
    <name type="common">Grape</name>
    <dbReference type="NCBI Taxonomy" id="29760"/>
    <lineage>
        <taxon>Eukaryota</taxon>
        <taxon>Viridiplantae</taxon>
        <taxon>Streptophyta</taxon>
        <taxon>Embryophyta</taxon>
        <taxon>Tracheophyta</taxon>
        <taxon>Spermatophyta</taxon>
        <taxon>Magnoliopsida</taxon>
        <taxon>eudicotyledons</taxon>
        <taxon>Gunneridae</taxon>
        <taxon>Pentapetalae</taxon>
        <taxon>rosids</taxon>
        <taxon>Vitales</taxon>
        <taxon>Vitaceae</taxon>
        <taxon>Viteae</taxon>
        <taxon>Vitis</taxon>
    </lineage>
</organism>
<keyword evidence="3 6" id="KW-0812">Transmembrane</keyword>
<evidence type="ECO:0000256" key="4">
    <source>
        <dbReference type="ARBA" id="ARBA00022989"/>
    </source>
</evidence>
<feature type="transmembrane region" description="Helical" evidence="6">
    <location>
        <begin position="100"/>
        <end position="117"/>
    </location>
</feature>
<dbReference type="Proteomes" id="UP000288805">
    <property type="component" value="Unassembled WGS sequence"/>
</dbReference>
<evidence type="ECO:0000256" key="3">
    <source>
        <dbReference type="ARBA" id="ARBA00022692"/>
    </source>
</evidence>
<evidence type="ECO:0000313" key="8">
    <source>
        <dbReference type="Proteomes" id="UP000288805"/>
    </source>
</evidence>
<evidence type="ECO:0000256" key="1">
    <source>
        <dbReference type="ARBA" id="ARBA00004141"/>
    </source>
</evidence>
<evidence type="ECO:0000256" key="2">
    <source>
        <dbReference type="ARBA" id="ARBA00008821"/>
    </source>
</evidence>
<dbReference type="PANTHER" id="PTHR11119">
    <property type="entry name" value="XANTHINE-URACIL / VITAMIN C PERMEASE FAMILY MEMBER"/>
    <property type="match status" value="1"/>
</dbReference>
<evidence type="ECO:0000256" key="5">
    <source>
        <dbReference type="ARBA" id="ARBA00023136"/>
    </source>
</evidence>
<evidence type="ECO:0000313" key="7">
    <source>
        <dbReference type="EMBL" id="RVX22563.1"/>
    </source>
</evidence>
<dbReference type="GO" id="GO:0022857">
    <property type="term" value="F:transmembrane transporter activity"/>
    <property type="evidence" value="ECO:0007669"/>
    <property type="project" value="InterPro"/>
</dbReference>
<name>A0A438KMY5_VITVI</name>
<proteinExistence type="inferred from homology"/>
<keyword evidence="4 6" id="KW-1133">Transmembrane helix</keyword>
<feature type="transmembrane region" description="Helical" evidence="6">
    <location>
        <begin position="45"/>
        <end position="64"/>
    </location>
</feature>
<dbReference type="Pfam" id="PF00860">
    <property type="entry name" value="Xan_ur_permease"/>
    <property type="match status" value="1"/>
</dbReference>
<evidence type="ECO:0000256" key="6">
    <source>
        <dbReference type="SAM" id="Phobius"/>
    </source>
</evidence>
<feature type="transmembrane region" description="Helical" evidence="6">
    <location>
        <begin position="76"/>
        <end position="94"/>
    </location>
</feature>
<comment type="subcellular location">
    <subcellularLocation>
        <location evidence="1">Membrane</location>
        <topology evidence="1">Multi-pass membrane protein</topology>
    </subcellularLocation>
</comment>
<keyword evidence="5 6" id="KW-0472">Membrane</keyword>
<comment type="similarity">
    <text evidence="2">Belongs to the nucleobase:cation symporter-2 (NCS2) (TC 2.A.40) family.</text>
</comment>
<dbReference type="EMBL" id="QGNW01000003">
    <property type="protein sequence ID" value="RVX22563.1"/>
    <property type="molecule type" value="Genomic_DNA"/>
</dbReference>
<dbReference type="InterPro" id="IPR006043">
    <property type="entry name" value="NCS2"/>
</dbReference>
<gene>
    <name evidence="7" type="primary">NAT9</name>
    <name evidence="7" type="ORF">CK203_012743</name>
</gene>
<reference evidence="7 8" key="1">
    <citation type="journal article" date="2018" name="PLoS Genet.">
        <title>Population sequencing reveals clonal diversity and ancestral inbreeding in the grapevine cultivar Chardonnay.</title>
        <authorList>
            <person name="Roach M.J."/>
            <person name="Johnson D.L."/>
            <person name="Bohlmann J."/>
            <person name="van Vuuren H.J."/>
            <person name="Jones S.J."/>
            <person name="Pretorius I.S."/>
            <person name="Schmidt S.A."/>
            <person name="Borneman A.R."/>
        </authorList>
    </citation>
    <scope>NUCLEOTIDE SEQUENCE [LARGE SCALE GENOMIC DNA]</scope>
    <source>
        <strain evidence="8">cv. Chardonnay</strain>
        <tissue evidence="7">Leaf</tissue>
    </source>
</reference>
<feature type="transmembrane region" description="Helical" evidence="6">
    <location>
        <begin position="164"/>
        <end position="184"/>
    </location>
</feature>
<dbReference type="AlphaFoldDB" id="A0A438KMY5"/>
<comment type="caution">
    <text evidence="7">The sequence shown here is derived from an EMBL/GenBank/DDBJ whole genome shotgun (WGS) entry which is preliminary data.</text>
</comment>
<feature type="transmembrane region" description="Helical" evidence="6">
    <location>
        <begin position="138"/>
        <end position="158"/>
    </location>
</feature>
<sequence length="257" mass="27902">MAGDAAGGGGSAGDLQPHPVLEQLPGIQYCMNSPPPWPEAILLGFQHYLLTLGITVLIPSILVPQMGGGNDEKARAIQTLLFVSGLNTLLQSFLGTRLPNMVVGSYAFLVPATSILLSKRYNKFEDPLERYEQTMRGIQGALIATSFFQMIVGFLGLWRNVVRLISPLSAVPLVTSTAVGLYHLGFPMYVPHFMKSKRAIYDRYAMLFSVPIVWSYAHILTASGVYDGKPPNTQISCRTDRSGLVGGSPCNGRQKAV</sequence>
<protein>
    <submittedName>
        <fullName evidence="7">Putative nucleobase-ascorbate transporter 9</fullName>
    </submittedName>
</protein>
<feature type="transmembrane region" description="Helical" evidence="6">
    <location>
        <begin position="204"/>
        <end position="226"/>
    </location>
</feature>
<accession>A0A438KMY5</accession>